<dbReference type="Pfam" id="PF00085">
    <property type="entry name" value="Thioredoxin"/>
    <property type="match status" value="1"/>
</dbReference>
<dbReference type="InterPro" id="IPR005746">
    <property type="entry name" value="Thioredoxin"/>
</dbReference>
<evidence type="ECO:0000256" key="6">
    <source>
        <dbReference type="NCBIfam" id="TIGR01068"/>
    </source>
</evidence>
<evidence type="ECO:0000256" key="1">
    <source>
        <dbReference type="ARBA" id="ARBA00008987"/>
    </source>
</evidence>
<keyword evidence="4 8" id="KW-1015">Disulfide bond</keyword>
<sequence>MAIKLIDFWAPWCSPCQAMKPVIEELHKELDGKVEIVEVNVDENPTDATKYGVMSIPTYIILKDDKEVGRKIGYTSKADLLKLIAT</sequence>
<dbReference type="PRINTS" id="PR00421">
    <property type="entry name" value="THIOREDOXIN"/>
</dbReference>
<dbReference type="AlphaFoldDB" id="A0A0G0U847"/>
<proteinExistence type="inferred from homology"/>
<accession>A0A0G0U847</accession>
<dbReference type="InterPro" id="IPR013766">
    <property type="entry name" value="Thioredoxin_domain"/>
</dbReference>
<evidence type="ECO:0000313" key="10">
    <source>
        <dbReference type="EMBL" id="KKR83446.1"/>
    </source>
</evidence>
<dbReference type="PROSITE" id="PS51352">
    <property type="entry name" value="THIOREDOXIN_2"/>
    <property type="match status" value="1"/>
</dbReference>
<dbReference type="PIRSF" id="PIRSF000077">
    <property type="entry name" value="Thioredoxin"/>
    <property type="match status" value="1"/>
</dbReference>
<feature type="disulfide bond" description="Redox-active" evidence="8">
    <location>
        <begin position="13"/>
        <end position="16"/>
    </location>
</feature>
<dbReference type="CDD" id="cd02947">
    <property type="entry name" value="TRX_family"/>
    <property type="match status" value="1"/>
</dbReference>
<dbReference type="Proteomes" id="UP000034601">
    <property type="component" value="Unassembled WGS sequence"/>
</dbReference>
<feature type="active site" description="Nucleophile" evidence="7">
    <location>
        <position position="13"/>
    </location>
</feature>
<comment type="caution">
    <text evidence="10">The sequence shown here is derived from an EMBL/GenBank/DDBJ whole genome shotgun (WGS) entry which is preliminary data.</text>
</comment>
<dbReference type="InterPro" id="IPR036249">
    <property type="entry name" value="Thioredoxin-like_sf"/>
</dbReference>
<evidence type="ECO:0000256" key="8">
    <source>
        <dbReference type="PIRSR" id="PIRSR000077-4"/>
    </source>
</evidence>
<feature type="site" description="Deprotonates C-terminal active site Cys" evidence="7">
    <location>
        <position position="7"/>
    </location>
</feature>
<dbReference type="EMBL" id="LCAB01000005">
    <property type="protein sequence ID" value="KKR83446.1"/>
    <property type="molecule type" value="Genomic_DNA"/>
</dbReference>
<evidence type="ECO:0000259" key="9">
    <source>
        <dbReference type="PROSITE" id="PS51352"/>
    </source>
</evidence>
<keyword evidence="3" id="KW-0249">Electron transport</keyword>
<dbReference type="GO" id="GO:0045454">
    <property type="term" value="P:cell redox homeostasis"/>
    <property type="evidence" value="ECO:0007669"/>
    <property type="project" value="TreeGrafter"/>
</dbReference>
<dbReference type="PANTHER" id="PTHR45663">
    <property type="entry name" value="GEO12009P1"/>
    <property type="match status" value="1"/>
</dbReference>
<feature type="domain" description="Thioredoxin" evidence="9">
    <location>
        <begin position="1"/>
        <end position="86"/>
    </location>
</feature>
<keyword evidence="2" id="KW-0813">Transport</keyword>
<dbReference type="SUPFAM" id="SSF52833">
    <property type="entry name" value="Thioredoxin-like"/>
    <property type="match status" value="1"/>
</dbReference>
<reference evidence="10 11" key="1">
    <citation type="journal article" date="2015" name="Nature">
        <title>rRNA introns, odd ribosomes, and small enigmatic genomes across a large radiation of phyla.</title>
        <authorList>
            <person name="Brown C.T."/>
            <person name="Hug L.A."/>
            <person name="Thomas B.C."/>
            <person name="Sharon I."/>
            <person name="Castelle C.J."/>
            <person name="Singh A."/>
            <person name="Wilkins M.J."/>
            <person name="Williams K.H."/>
            <person name="Banfield J.F."/>
        </authorList>
    </citation>
    <scope>NUCLEOTIDE SEQUENCE [LARGE SCALE GENOMIC DNA]</scope>
</reference>
<evidence type="ECO:0000313" key="11">
    <source>
        <dbReference type="Proteomes" id="UP000034601"/>
    </source>
</evidence>
<organism evidence="10 11">
    <name type="scientific">Candidatus Daviesbacteria bacterium GW2011_GWA2_40_9</name>
    <dbReference type="NCBI Taxonomy" id="1618424"/>
    <lineage>
        <taxon>Bacteria</taxon>
        <taxon>Candidatus Daviesiibacteriota</taxon>
    </lineage>
</organism>
<dbReference type="PANTHER" id="PTHR45663:SF11">
    <property type="entry name" value="GEO12009P1"/>
    <property type="match status" value="1"/>
</dbReference>
<protein>
    <recommendedName>
        <fullName evidence="6">Thioredoxin</fullName>
    </recommendedName>
</protein>
<feature type="site" description="Contributes to redox potential value" evidence="7">
    <location>
        <position position="14"/>
    </location>
</feature>
<evidence type="ECO:0000256" key="7">
    <source>
        <dbReference type="PIRSR" id="PIRSR000077-1"/>
    </source>
</evidence>
<dbReference type="Gene3D" id="3.40.30.10">
    <property type="entry name" value="Glutaredoxin"/>
    <property type="match status" value="1"/>
</dbReference>
<gene>
    <name evidence="10" type="ORF">UU29_C0005G0027</name>
</gene>
<dbReference type="NCBIfam" id="TIGR01068">
    <property type="entry name" value="thioredoxin"/>
    <property type="match status" value="1"/>
</dbReference>
<name>A0A0G0U847_9BACT</name>
<dbReference type="GO" id="GO:0005829">
    <property type="term" value="C:cytosol"/>
    <property type="evidence" value="ECO:0007669"/>
    <property type="project" value="TreeGrafter"/>
</dbReference>
<dbReference type="GO" id="GO:0015035">
    <property type="term" value="F:protein-disulfide reductase activity"/>
    <property type="evidence" value="ECO:0007669"/>
    <property type="project" value="UniProtKB-UniRule"/>
</dbReference>
<keyword evidence="5 8" id="KW-0676">Redox-active center</keyword>
<evidence type="ECO:0000256" key="5">
    <source>
        <dbReference type="ARBA" id="ARBA00023284"/>
    </source>
</evidence>
<comment type="similarity">
    <text evidence="1">Belongs to the thioredoxin family.</text>
</comment>
<feature type="active site" description="Nucleophile" evidence="7">
    <location>
        <position position="16"/>
    </location>
</feature>
<feature type="site" description="Contributes to redox potential value" evidence="7">
    <location>
        <position position="15"/>
    </location>
</feature>
<evidence type="ECO:0000256" key="4">
    <source>
        <dbReference type="ARBA" id="ARBA00023157"/>
    </source>
</evidence>
<evidence type="ECO:0000256" key="2">
    <source>
        <dbReference type="ARBA" id="ARBA00022448"/>
    </source>
</evidence>
<evidence type="ECO:0000256" key="3">
    <source>
        <dbReference type="ARBA" id="ARBA00022982"/>
    </source>
</evidence>